<sequence>MSFEEKLQLANEILEKLNDQNLSLEESVKIYKKGLQSINEARKMLEKAKLEIEPQND</sequence>
<dbReference type="InterPro" id="IPR037004">
    <property type="entry name" value="Exonuc_VII_ssu_sf"/>
</dbReference>
<dbReference type="GO" id="GO:0006308">
    <property type="term" value="P:DNA catabolic process"/>
    <property type="evidence" value="ECO:0007669"/>
    <property type="project" value="UniProtKB-UniRule"/>
</dbReference>
<dbReference type="NCBIfam" id="TIGR01280">
    <property type="entry name" value="xseB"/>
    <property type="match status" value="1"/>
</dbReference>
<evidence type="ECO:0000256" key="3">
    <source>
        <dbReference type="ARBA" id="ARBA00022722"/>
    </source>
</evidence>
<evidence type="ECO:0000313" key="8">
    <source>
        <dbReference type="EMBL" id="XBJ30072.1"/>
    </source>
</evidence>
<dbReference type="GO" id="GO:0009318">
    <property type="term" value="C:exodeoxyribonuclease VII complex"/>
    <property type="evidence" value="ECO:0007669"/>
    <property type="project" value="UniProtKB-UniRule"/>
</dbReference>
<dbReference type="Gene3D" id="1.10.287.1040">
    <property type="entry name" value="Exonuclease VII, small subunit"/>
    <property type="match status" value="1"/>
</dbReference>
<dbReference type="EC" id="3.1.11.6" evidence="6"/>
<evidence type="ECO:0000256" key="4">
    <source>
        <dbReference type="ARBA" id="ARBA00022801"/>
    </source>
</evidence>
<evidence type="ECO:0000256" key="1">
    <source>
        <dbReference type="ARBA" id="ARBA00009998"/>
    </source>
</evidence>
<keyword evidence="4 8" id="KW-0378">Hydrolase</keyword>
<reference evidence="8" key="1">
    <citation type="submission" date="2024-05" db="EMBL/GenBank/DDBJ databases">
        <title>Campylobacter coli isolated from environmental waters in Slovenia.</title>
        <authorList>
            <person name="Zautner A.E."/>
            <person name="Bunk B."/>
            <person name="Riedel T."/>
            <person name="Sproeer C."/>
        </authorList>
    </citation>
    <scope>NUCLEOTIDE SEQUENCE</scope>
    <source>
        <strain evidence="8">CCS1377</strain>
    </source>
</reference>
<comment type="similarity">
    <text evidence="1">Belongs to the XseB family.</text>
</comment>
<evidence type="ECO:0000256" key="6">
    <source>
        <dbReference type="NCBIfam" id="TIGR01280"/>
    </source>
</evidence>
<evidence type="ECO:0000256" key="2">
    <source>
        <dbReference type="ARBA" id="ARBA00022490"/>
    </source>
</evidence>
<dbReference type="SUPFAM" id="SSF116842">
    <property type="entry name" value="XseB-like"/>
    <property type="match status" value="1"/>
</dbReference>
<dbReference type="GO" id="GO:0008855">
    <property type="term" value="F:exodeoxyribonuclease VII activity"/>
    <property type="evidence" value="ECO:0007669"/>
    <property type="project" value="UniProtKB-UniRule"/>
</dbReference>
<dbReference type="InterPro" id="IPR003761">
    <property type="entry name" value="Exonuc_VII_S"/>
</dbReference>
<gene>
    <name evidence="8" type="primary">xseB</name>
    <name evidence="8" type="ORF">AAH949_04395</name>
</gene>
<dbReference type="EMBL" id="CP155620">
    <property type="protein sequence ID" value="XBJ30072.1"/>
    <property type="molecule type" value="Genomic_DNA"/>
</dbReference>
<dbReference type="Pfam" id="PF02609">
    <property type="entry name" value="Exonuc_VII_S"/>
    <property type="match status" value="1"/>
</dbReference>
<dbReference type="AlphaFoldDB" id="A0AAU7E9G9"/>
<organism evidence="8">
    <name type="scientific">Campylobacter sp. CCS1377</name>
    <dbReference type="NCBI Taxonomy" id="3158229"/>
    <lineage>
        <taxon>Bacteria</taxon>
        <taxon>Pseudomonadati</taxon>
        <taxon>Campylobacterota</taxon>
        <taxon>Epsilonproteobacteria</taxon>
        <taxon>Campylobacterales</taxon>
        <taxon>Campylobacteraceae</taxon>
        <taxon>Campylobacter</taxon>
    </lineage>
</organism>
<feature type="coiled-coil region" evidence="7">
    <location>
        <begin position="7"/>
        <end position="34"/>
    </location>
</feature>
<accession>A0AAU7E9G9</accession>
<protein>
    <recommendedName>
        <fullName evidence="6">Exodeoxyribonuclease VII small subunit</fullName>
        <ecNumber evidence="6">3.1.11.6</ecNumber>
    </recommendedName>
</protein>
<keyword evidence="3" id="KW-0540">Nuclease</keyword>
<keyword evidence="7" id="KW-0175">Coiled coil</keyword>
<keyword evidence="5" id="KW-0269">Exonuclease</keyword>
<keyword evidence="2" id="KW-0963">Cytoplasm</keyword>
<dbReference type="RefSeq" id="WP_134238613.1">
    <property type="nucleotide sequence ID" value="NZ_CP155620.1"/>
</dbReference>
<evidence type="ECO:0000256" key="5">
    <source>
        <dbReference type="ARBA" id="ARBA00022839"/>
    </source>
</evidence>
<proteinExistence type="inferred from homology"/>
<evidence type="ECO:0000256" key="7">
    <source>
        <dbReference type="SAM" id="Coils"/>
    </source>
</evidence>
<name>A0AAU7E9G9_9BACT</name>